<sequence length="1246" mass="137685">MNKDGDKSAKTAPRSQKQPRAQQQVSAPKKKKDQSNKDAQSGSFSKDSLSGQCHSEKEGKSGKRAGKVSSGGTVEGRRSPGAQRKLSDASNTSEDLSKDSGCLSGKLSSSDSSSEISDCPSEGNKRDSPSCDNDLSWIDGGAYERPDSGGKGDGSPCVKEARESCALQPDAAGGAPCLFNSSGSFMDLMMGETTEDLAREVDDLRSENEYLKDEVEELRCEMLEMRDMFQEEEVYQLQELRLQLEQANKTCRILQYRLRKAERRSIRVAQTGQVDGELVRSLEHDIKVAKSVSLRLYNELEMVRKKNSQLEWENEGLREKTQELEVAKQVLHAEVEKARESTLKKKSIRSTSSKAEKRLSQQIEVCNLCQKTACCSPLSNRPCRNDTHCSFFFQKDDSADLRCQLHFAKEELALMCKKLTKLVSESENMREELAKYRSAYGDVDLTQSLEGKQNSAHAREAEVKVHLKLVEEEATLLSRRIVELEVENRGLRAEMSDLREKTGRGGGGGEEDEEENRDVLEENLKDREGILKTGCTKDAEKDRSETSSLCNQSQADGTMAACHITREGPVGGEWDPSDSPESDSDKNPDGALKGMKVKDFEALLALRDHSCILTSAIQLLMTPPKNGHCSPPSCAFTSPTEVDLNRKTQKMFPPGPLNEALELLQAMLLAFIGRVETILTGDDLGKVSGDVEALRRQECAEEREKQTRQATSFQWELIHSCREPKMRLCLQILGILHQWCQVNGPGLEGNEGKDKTMSVLRGLLQDLGSELRDDTKVKQCKAAERAVSSMFHDERQSEADRLCSTKVRRLRRQFSPHGCTKKNWCYVSQEAAQLDREDPVKTWDHLIMPLSFPDLDFEQMSLERSHTAPEKSASRIYYSPPSARRVQLAQLKQSPVADRESVNTASPWCTPPTSFSQLCLGSSANLSDDMKEMTASWRQTVQVGSEQRGRVQGQWVDVACSGTQTHMKPQMVSVGLQTDGPVNVRGSPSRVLSTSLVSARSHHISTSLDGVSGRGSRASTSSPKPYRRQPASAPSSPPSAGSLSSSSSSSSCTSRDRALWNLNHQNHSGLAWTRQTSLRVGAGQTQGSLSSTKPPSKAAAGPRYGMVTEFLRRVSGRAEKPVPVTGQKPKSVLKNLERVPTRPPAAPLHRTDSVTRIVNQRFMKQREEASRAQREEKGSSLNSSVRHSQSSSTEDGNYDCSSSSTLTFCFARSSRSTQRPTSNQSRLLRQRYSPPVGAAADSQSCE</sequence>
<evidence type="ECO:0000256" key="3">
    <source>
        <dbReference type="ARBA" id="ARBA00023054"/>
    </source>
</evidence>
<feature type="compositionally biased region" description="Basic and acidic residues" evidence="6">
    <location>
        <begin position="517"/>
        <end position="545"/>
    </location>
</feature>
<feature type="compositionally biased region" description="Polar residues" evidence="6">
    <location>
        <begin position="1081"/>
        <end position="1094"/>
    </location>
</feature>
<feature type="compositionally biased region" description="Basic and acidic residues" evidence="6">
    <location>
        <begin position="1164"/>
        <end position="1178"/>
    </location>
</feature>
<dbReference type="InParanoid" id="A0A671VF20"/>
<feature type="coiled-coil region" evidence="5">
    <location>
        <begin position="194"/>
        <end position="264"/>
    </location>
</feature>
<evidence type="ECO:0000256" key="6">
    <source>
        <dbReference type="SAM" id="MobiDB-lite"/>
    </source>
</evidence>
<feature type="coiled-coil region" evidence="5">
    <location>
        <begin position="300"/>
        <end position="334"/>
    </location>
</feature>
<proteinExistence type="predicted"/>
<dbReference type="InterPro" id="IPR027881">
    <property type="entry name" value="SOGA_CC"/>
</dbReference>
<feature type="region of interest" description="Disordered" evidence="6">
    <location>
        <begin position="496"/>
        <end position="592"/>
    </location>
</feature>
<name>A0A671VF20_SPAAU</name>
<feature type="compositionally biased region" description="Polar residues" evidence="6">
    <location>
        <begin position="13"/>
        <end position="26"/>
    </location>
</feature>
<feature type="domain" description="SOGA coiled-coil" evidence="7">
    <location>
        <begin position="397"/>
        <end position="491"/>
    </location>
</feature>
<dbReference type="Ensembl" id="ENSSAUT00010026126.1">
    <property type="protein sequence ID" value="ENSSAUP00010024724.1"/>
    <property type="gene ID" value="ENSSAUG00010010835.1"/>
</dbReference>
<dbReference type="GO" id="GO:0010506">
    <property type="term" value="P:regulation of autophagy"/>
    <property type="evidence" value="ECO:0007669"/>
    <property type="project" value="InterPro"/>
</dbReference>
<dbReference type="GO" id="GO:0016020">
    <property type="term" value="C:membrane"/>
    <property type="evidence" value="ECO:0007669"/>
    <property type="project" value="UniProtKB-SubCell"/>
</dbReference>
<keyword evidence="3 5" id="KW-0175">Coiled coil</keyword>
<dbReference type="PANTHER" id="PTHR15742">
    <property type="entry name" value="GIRDIN"/>
    <property type="match status" value="1"/>
</dbReference>
<dbReference type="PANTHER" id="PTHR15742:SF1">
    <property type="entry name" value="PROTEIN SOGA1"/>
    <property type="match status" value="1"/>
</dbReference>
<feature type="compositionally biased region" description="Polar residues" evidence="6">
    <location>
        <begin position="990"/>
        <end position="1009"/>
    </location>
</feature>
<reference evidence="8" key="1">
    <citation type="submission" date="2021-04" db="EMBL/GenBank/DDBJ databases">
        <authorList>
            <consortium name="Wellcome Sanger Institute Data Sharing"/>
        </authorList>
    </citation>
    <scope>NUCLEOTIDE SEQUENCE [LARGE SCALE GENOMIC DNA]</scope>
</reference>
<organism evidence="8 9">
    <name type="scientific">Sparus aurata</name>
    <name type="common">Gilthead sea bream</name>
    <dbReference type="NCBI Taxonomy" id="8175"/>
    <lineage>
        <taxon>Eukaryota</taxon>
        <taxon>Metazoa</taxon>
        <taxon>Chordata</taxon>
        <taxon>Craniata</taxon>
        <taxon>Vertebrata</taxon>
        <taxon>Euteleostomi</taxon>
        <taxon>Actinopterygii</taxon>
        <taxon>Neopterygii</taxon>
        <taxon>Teleostei</taxon>
        <taxon>Neoteleostei</taxon>
        <taxon>Acanthomorphata</taxon>
        <taxon>Eupercaria</taxon>
        <taxon>Spariformes</taxon>
        <taxon>Sparidae</taxon>
        <taxon>Sparus</taxon>
    </lineage>
</organism>
<dbReference type="InterPro" id="IPR049885">
    <property type="entry name" value="MTCL1-3"/>
</dbReference>
<keyword evidence="4" id="KW-0472">Membrane</keyword>
<reference evidence="8" key="3">
    <citation type="submission" date="2025-09" db="UniProtKB">
        <authorList>
            <consortium name="Ensembl"/>
        </authorList>
    </citation>
    <scope>IDENTIFICATION</scope>
</reference>
<feature type="compositionally biased region" description="Polar residues" evidence="6">
    <location>
        <begin position="1179"/>
        <end position="1227"/>
    </location>
</feature>
<feature type="compositionally biased region" description="Polar residues" evidence="6">
    <location>
        <begin position="37"/>
        <end position="53"/>
    </location>
</feature>
<keyword evidence="9" id="KW-1185">Reference proteome</keyword>
<feature type="region of interest" description="Disordered" evidence="6">
    <location>
        <begin position="1"/>
        <end position="158"/>
    </location>
</feature>
<evidence type="ECO:0000259" key="7">
    <source>
        <dbReference type="Pfam" id="PF11365"/>
    </source>
</evidence>
<protein>
    <submittedName>
        <fullName evidence="8">Protein SOGA1-like</fullName>
    </submittedName>
</protein>
<feature type="region of interest" description="Disordered" evidence="6">
    <location>
        <begin position="1164"/>
        <end position="1246"/>
    </location>
</feature>
<feature type="compositionally biased region" description="Low complexity" evidence="6">
    <location>
        <begin position="1030"/>
        <end position="1051"/>
    </location>
</feature>
<dbReference type="GeneTree" id="ENSGT00950000182982"/>
<evidence type="ECO:0000256" key="4">
    <source>
        <dbReference type="ARBA" id="ARBA00023136"/>
    </source>
</evidence>
<feature type="region of interest" description="Disordered" evidence="6">
    <location>
        <begin position="976"/>
        <end position="1053"/>
    </location>
</feature>
<evidence type="ECO:0000313" key="9">
    <source>
        <dbReference type="Proteomes" id="UP000472265"/>
    </source>
</evidence>
<evidence type="ECO:0000256" key="1">
    <source>
        <dbReference type="ARBA" id="ARBA00004370"/>
    </source>
</evidence>
<gene>
    <name evidence="8" type="primary">si:ch211-197l9.2</name>
</gene>
<feature type="compositionally biased region" description="Polar residues" evidence="6">
    <location>
        <begin position="546"/>
        <end position="556"/>
    </location>
</feature>
<dbReference type="Proteomes" id="UP000472265">
    <property type="component" value="Chromosome 7"/>
</dbReference>
<evidence type="ECO:0000313" key="8">
    <source>
        <dbReference type="Ensembl" id="ENSSAUP00010024724.1"/>
    </source>
</evidence>
<dbReference type="OMA" id="STERSHT"/>
<dbReference type="Pfam" id="PF11365">
    <property type="entry name" value="SOGA"/>
    <property type="match status" value="1"/>
</dbReference>
<keyword evidence="2" id="KW-0597">Phosphoprotein</keyword>
<comment type="subcellular location">
    <subcellularLocation>
        <location evidence="1">Membrane</location>
    </subcellularLocation>
</comment>
<feature type="region of interest" description="Disordered" evidence="6">
    <location>
        <begin position="1081"/>
        <end position="1102"/>
    </location>
</feature>
<evidence type="ECO:0000256" key="2">
    <source>
        <dbReference type="ARBA" id="ARBA00022553"/>
    </source>
</evidence>
<dbReference type="AlphaFoldDB" id="A0A671VF20"/>
<accession>A0A671VF20</accession>
<evidence type="ECO:0000256" key="5">
    <source>
        <dbReference type="SAM" id="Coils"/>
    </source>
</evidence>
<feature type="compositionally biased region" description="Low complexity" evidence="6">
    <location>
        <begin position="99"/>
        <end position="122"/>
    </location>
</feature>
<reference evidence="8" key="2">
    <citation type="submission" date="2025-08" db="UniProtKB">
        <authorList>
            <consortium name="Ensembl"/>
        </authorList>
    </citation>
    <scope>IDENTIFICATION</scope>
</reference>
<dbReference type="GO" id="GO:0005615">
    <property type="term" value="C:extracellular space"/>
    <property type="evidence" value="ECO:0007669"/>
    <property type="project" value="InterPro"/>
</dbReference>